<proteinExistence type="predicted"/>
<dbReference type="Proteomes" id="UP000006038">
    <property type="component" value="Chromosome 5"/>
</dbReference>
<feature type="region of interest" description="Disordered" evidence="1">
    <location>
        <begin position="1"/>
        <end position="46"/>
    </location>
</feature>
<dbReference type="HOGENOM" id="CLU_2907706_0_0_1"/>
<reference evidence="2" key="1">
    <citation type="journal article" date="2013" name="Nat. Commun.">
        <title>Whole-genome sequencing of Oryza brachyantha reveals mechanisms underlying Oryza genome evolution.</title>
        <authorList>
            <person name="Chen J."/>
            <person name="Huang Q."/>
            <person name="Gao D."/>
            <person name="Wang J."/>
            <person name="Lang Y."/>
            <person name="Liu T."/>
            <person name="Li B."/>
            <person name="Bai Z."/>
            <person name="Luis Goicoechea J."/>
            <person name="Liang C."/>
            <person name="Chen C."/>
            <person name="Zhang W."/>
            <person name="Sun S."/>
            <person name="Liao Y."/>
            <person name="Zhang X."/>
            <person name="Yang L."/>
            <person name="Song C."/>
            <person name="Wang M."/>
            <person name="Shi J."/>
            <person name="Liu G."/>
            <person name="Liu J."/>
            <person name="Zhou H."/>
            <person name="Zhou W."/>
            <person name="Yu Q."/>
            <person name="An N."/>
            <person name="Chen Y."/>
            <person name="Cai Q."/>
            <person name="Wang B."/>
            <person name="Liu B."/>
            <person name="Min J."/>
            <person name="Huang Y."/>
            <person name="Wu H."/>
            <person name="Li Z."/>
            <person name="Zhang Y."/>
            <person name="Yin Y."/>
            <person name="Song W."/>
            <person name="Jiang J."/>
            <person name="Jackson S.A."/>
            <person name="Wing R.A."/>
            <person name="Wang J."/>
            <person name="Chen M."/>
        </authorList>
    </citation>
    <scope>NUCLEOTIDE SEQUENCE [LARGE SCALE GENOMIC DNA]</scope>
    <source>
        <strain evidence="2">cv. IRGC 101232</strain>
    </source>
</reference>
<evidence type="ECO:0000256" key="1">
    <source>
        <dbReference type="SAM" id="MobiDB-lite"/>
    </source>
</evidence>
<accession>J3M6Q3</accession>
<keyword evidence="3" id="KW-1185">Reference proteome</keyword>
<protein>
    <submittedName>
        <fullName evidence="2">Uncharacterized protein</fullName>
    </submittedName>
</protein>
<reference evidence="2" key="2">
    <citation type="submission" date="2013-04" db="UniProtKB">
        <authorList>
            <consortium name="EnsemblPlants"/>
        </authorList>
    </citation>
    <scope>IDENTIFICATION</scope>
</reference>
<name>J3M6Q3_ORYBR</name>
<organism evidence="2">
    <name type="scientific">Oryza brachyantha</name>
    <name type="common">malo sina</name>
    <dbReference type="NCBI Taxonomy" id="4533"/>
    <lineage>
        <taxon>Eukaryota</taxon>
        <taxon>Viridiplantae</taxon>
        <taxon>Streptophyta</taxon>
        <taxon>Embryophyta</taxon>
        <taxon>Tracheophyta</taxon>
        <taxon>Spermatophyta</taxon>
        <taxon>Magnoliopsida</taxon>
        <taxon>Liliopsida</taxon>
        <taxon>Poales</taxon>
        <taxon>Poaceae</taxon>
        <taxon>BOP clade</taxon>
        <taxon>Oryzoideae</taxon>
        <taxon>Oryzeae</taxon>
        <taxon>Oryzinae</taxon>
        <taxon>Oryza</taxon>
    </lineage>
</organism>
<evidence type="ECO:0000313" key="2">
    <source>
        <dbReference type="EnsemblPlants" id="OB05G22770.1"/>
    </source>
</evidence>
<dbReference type="EnsemblPlants" id="OB05G22770.1">
    <property type="protein sequence ID" value="OB05G22770.1"/>
    <property type="gene ID" value="OB05G22770"/>
</dbReference>
<dbReference type="Gramene" id="OB05G22770.1">
    <property type="protein sequence ID" value="OB05G22770.1"/>
    <property type="gene ID" value="OB05G22770"/>
</dbReference>
<dbReference type="AlphaFoldDB" id="J3M6Q3"/>
<sequence>MSEGYIQKGLREIPSKGTLGNMQEGTKGHGFASRSKGSGLRREHPVPLVLEMKTYRNELEQK</sequence>
<evidence type="ECO:0000313" key="3">
    <source>
        <dbReference type="Proteomes" id="UP000006038"/>
    </source>
</evidence>